<sequence>WISIQNTLIPKTKEALLDAWSAYSKPTPESHRQLAVLLFLCLLFAMFTGCLLYNWMLSPLQYTFQLSLLTAIINSILFFLLLVLVHPVRCMLTIIIPTLGTKQGRRLLLSTCFMIVAFNIIPNIVENVKTINVILKCSSQISSEGIVNSTILLKEATTDLGCEINTVLKTIGDFSPRRSLTNLDVVADINVSASRKILLLASQKIKNDFSAVEMIIKENILLANRVIAGFFFFYLLGESLWYLKNYLSNLKYDNIYITKNLEDLAQKNNTVDILSSCSRKIIKSMGLKMSHQEVLGCLFRMLLISIYLFLTLIIIATDHILFYVIRTIADWVFDFPTVPMDVTVNYNVSFAYFNPFILYLFKNCPSKSIFKNMYKDYHWNFPFFTGCTMKASPPNNSVAFVIGLLYLIAYIMVFLEAYASRLRRKIAASFFEHQECQRVDYLYQKIIQKY</sequence>
<dbReference type="OMA" id="ARCVFSM"/>
<dbReference type="GeneTree" id="ENSGT00940000153269"/>
<dbReference type="Pfam" id="PF07782">
    <property type="entry name" value="DC_STAMP"/>
    <property type="match status" value="1"/>
</dbReference>
<keyword evidence="4 5" id="KW-0472">Membrane</keyword>
<dbReference type="GO" id="GO:0016020">
    <property type="term" value="C:membrane"/>
    <property type="evidence" value="ECO:0007669"/>
    <property type="project" value="UniProtKB-SubCell"/>
</dbReference>
<evidence type="ECO:0000256" key="2">
    <source>
        <dbReference type="ARBA" id="ARBA00022692"/>
    </source>
</evidence>
<dbReference type="PANTHER" id="PTHR21041">
    <property type="entry name" value="DENDRITIC CELL-SPECIFIC TRANSMEMBRANE PROTEIN"/>
    <property type="match status" value="1"/>
</dbReference>
<evidence type="ECO:0000256" key="4">
    <source>
        <dbReference type="ARBA" id="ARBA00023136"/>
    </source>
</evidence>
<organism evidence="7 8">
    <name type="scientific">Latimeria chalumnae</name>
    <name type="common">Coelacanth</name>
    <dbReference type="NCBI Taxonomy" id="7897"/>
    <lineage>
        <taxon>Eukaryota</taxon>
        <taxon>Metazoa</taxon>
        <taxon>Chordata</taxon>
        <taxon>Craniata</taxon>
        <taxon>Vertebrata</taxon>
        <taxon>Euteleostomi</taxon>
        <taxon>Coelacanthiformes</taxon>
        <taxon>Coelacanthidae</taxon>
        <taxon>Latimeria</taxon>
    </lineage>
</organism>
<feature type="transmembrane region" description="Helical" evidence="5">
    <location>
        <begin position="34"/>
        <end position="56"/>
    </location>
</feature>
<evidence type="ECO:0000313" key="8">
    <source>
        <dbReference type="Proteomes" id="UP000008672"/>
    </source>
</evidence>
<comment type="subcellular location">
    <subcellularLocation>
        <location evidence="1">Membrane</location>
        <topology evidence="1">Multi-pass membrane protein</topology>
    </subcellularLocation>
</comment>
<dbReference type="HOGENOM" id="CLU_045128_0_0_1"/>
<dbReference type="InParanoid" id="H3BAX4"/>
<accession>H3BAX4</accession>
<proteinExistence type="predicted"/>
<evidence type="ECO:0000259" key="6">
    <source>
        <dbReference type="Pfam" id="PF07782"/>
    </source>
</evidence>
<evidence type="ECO:0000256" key="3">
    <source>
        <dbReference type="ARBA" id="ARBA00022989"/>
    </source>
</evidence>
<keyword evidence="8" id="KW-1185">Reference proteome</keyword>
<feature type="transmembrane region" description="Helical" evidence="5">
    <location>
        <begin position="398"/>
        <end position="419"/>
    </location>
</feature>
<reference evidence="7" key="3">
    <citation type="submission" date="2025-09" db="UniProtKB">
        <authorList>
            <consortium name="Ensembl"/>
        </authorList>
    </citation>
    <scope>IDENTIFICATION</scope>
</reference>
<keyword evidence="2 5" id="KW-0812">Transmembrane</keyword>
<dbReference type="InterPro" id="IPR012858">
    <property type="entry name" value="DC_STAMP-like"/>
</dbReference>
<feature type="transmembrane region" description="Helical" evidence="5">
    <location>
        <begin position="222"/>
        <end position="243"/>
    </location>
</feature>
<protein>
    <recommendedName>
        <fullName evidence="6">Dendritic cell-specific transmembrane protein-like domain-containing protein</fullName>
    </recommendedName>
</protein>
<feature type="domain" description="Dendritic cell-specific transmembrane protein-like" evidence="6">
    <location>
        <begin position="252"/>
        <end position="443"/>
    </location>
</feature>
<feature type="transmembrane region" description="Helical" evidence="5">
    <location>
        <begin position="298"/>
        <end position="325"/>
    </location>
</feature>
<evidence type="ECO:0000256" key="5">
    <source>
        <dbReference type="SAM" id="Phobius"/>
    </source>
</evidence>
<feature type="transmembrane region" description="Helical" evidence="5">
    <location>
        <begin position="62"/>
        <end position="85"/>
    </location>
</feature>
<keyword evidence="3 5" id="KW-1133">Transmembrane helix</keyword>
<dbReference type="AlphaFoldDB" id="H3BAX4"/>
<reference evidence="7" key="2">
    <citation type="submission" date="2025-08" db="UniProtKB">
        <authorList>
            <consortium name="Ensembl"/>
        </authorList>
    </citation>
    <scope>IDENTIFICATION</scope>
</reference>
<reference evidence="8" key="1">
    <citation type="submission" date="2011-08" db="EMBL/GenBank/DDBJ databases">
        <title>The draft genome of Latimeria chalumnae.</title>
        <authorList>
            <person name="Di Palma F."/>
            <person name="Alfoldi J."/>
            <person name="Johnson J."/>
            <person name="Berlin A."/>
            <person name="Gnerre S."/>
            <person name="Jaffe D."/>
            <person name="MacCallum I."/>
            <person name="Young S."/>
            <person name="Walker B.J."/>
            <person name="Lander E."/>
            <person name="Lindblad-Toh K."/>
        </authorList>
    </citation>
    <scope>NUCLEOTIDE SEQUENCE [LARGE SCALE GENOMIC DNA]</scope>
    <source>
        <strain evidence="8">Wild caught</strain>
    </source>
</reference>
<dbReference type="Ensembl" id="ENSLACT00000019178.1">
    <property type="protein sequence ID" value="ENSLACP00000019045.1"/>
    <property type="gene ID" value="ENSLACG00000016759.1"/>
</dbReference>
<dbReference type="STRING" id="7897.ENSLACP00000019045"/>
<evidence type="ECO:0000313" key="7">
    <source>
        <dbReference type="Ensembl" id="ENSLACP00000019045.1"/>
    </source>
</evidence>
<dbReference type="InterPro" id="IPR051856">
    <property type="entry name" value="CSR-E3_Ligase_Protein"/>
</dbReference>
<dbReference type="PANTHER" id="PTHR21041:SF3">
    <property type="entry name" value="OSTEOCLAST STIMULATORY TRANSMEMBRANE PROTEIN"/>
    <property type="match status" value="1"/>
</dbReference>
<dbReference type="EMBL" id="AFYH01003739">
    <property type="status" value="NOT_ANNOTATED_CDS"/>
    <property type="molecule type" value="Genomic_DNA"/>
</dbReference>
<name>H3BAX4_LATCH</name>
<dbReference type="eggNOG" id="ENOG502QWNK">
    <property type="taxonomic scope" value="Eukaryota"/>
</dbReference>
<evidence type="ECO:0000256" key="1">
    <source>
        <dbReference type="ARBA" id="ARBA00004141"/>
    </source>
</evidence>
<dbReference type="Proteomes" id="UP000008672">
    <property type="component" value="Unassembled WGS sequence"/>
</dbReference>